<dbReference type="RefSeq" id="WP_169725892.1">
    <property type="nucleotide sequence ID" value="NZ_CP022521.1"/>
</dbReference>
<evidence type="ECO:0000256" key="4">
    <source>
        <dbReference type="ARBA" id="ARBA00023163"/>
    </source>
</evidence>
<dbReference type="PROSITE" id="PS50931">
    <property type="entry name" value="HTH_LYSR"/>
    <property type="match status" value="1"/>
</dbReference>
<evidence type="ECO:0000256" key="2">
    <source>
        <dbReference type="ARBA" id="ARBA00023015"/>
    </source>
</evidence>
<evidence type="ECO:0000256" key="1">
    <source>
        <dbReference type="ARBA" id="ARBA00009437"/>
    </source>
</evidence>
<comment type="similarity">
    <text evidence="1">Belongs to the LysR transcriptional regulatory family.</text>
</comment>
<dbReference type="InterPro" id="IPR005119">
    <property type="entry name" value="LysR_subst-bd"/>
</dbReference>
<feature type="domain" description="HTH lysR-type" evidence="5">
    <location>
        <begin position="1"/>
        <end position="60"/>
    </location>
</feature>
<keyword evidence="2" id="KW-0805">Transcription regulation</keyword>
<dbReference type="InterPro" id="IPR036388">
    <property type="entry name" value="WH-like_DNA-bd_sf"/>
</dbReference>
<keyword evidence="4" id="KW-0804">Transcription</keyword>
<organism evidence="6 7">
    <name type="scientific">Actinoalloteichus hoggarensis</name>
    <dbReference type="NCBI Taxonomy" id="1470176"/>
    <lineage>
        <taxon>Bacteria</taxon>
        <taxon>Bacillati</taxon>
        <taxon>Actinomycetota</taxon>
        <taxon>Actinomycetes</taxon>
        <taxon>Pseudonocardiales</taxon>
        <taxon>Pseudonocardiaceae</taxon>
        <taxon>Actinoalloteichus</taxon>
    </lineage>
</organism>
<evidence type="ECO:0000313" key="6">
    <source>
        <dbReference type="EMBL" id="ASO21749.1"/>
    </source>
</evidence>
<evidence type="ECO:0000313" key="7">
    <source>
        <dbReference type="Proteomes" id="UP000204221"/>
    </source>
</evidence>
<dbReference type="Gene3D" id="1.10.10.10">
    <property type="entry name" value="Winged helix-like DNA-binding domain superfamily/Winged helix DNA-binding domain"/>
    <property type="match status" value="1"/>
</dbReference>
<dbReference type="EMBL" id="CP022521">
    <property type="protein sequence ID" value="ASO21749.1"/>
    <property type="molecule type" value="Genomic_DNA"/>
</dbReference>
<reference evidence="6 7" key="1">
    <citation type="submission" date="2017-07" db="EMBL/GenBank/DDBJ databases">
        <title>Complete genome sequence of Actinoalloteichus hoggarensis DSM 45943, type strain of Actinoalloteichus hoggarensis.</title>
        <authorList>
            <person name="Ruckert C."/>
            <person name="Nouioui I."/>
            <person name="Willmese J."/>
            <person name="van Wezel G."/>
            <person name="Klenk H.-P."/>
            <person name="Kalinowski J."/>
            <person name="Zotchev S.B."/>
        </authorList>
    </citation>
    <scope>NUCLEOTIDE SEQUENCE [LARGE SCALE GENOMIC DNA]</scope>
    <source>
        <strain evidence="6 7">DSM 45943</strain>
    </source>
</reference>
<dbReference type="KEGG" id="ahg:AHOG_20660"/>
<protein>
    <submittedName>
        <fullName evidence="6">HTH-type transcriptional regulator CynR</fullName>
    </submittedName>
</protein>
<dbReference type="SUPFAM" id="SSF53850">
    <property type="entry name" value="Periplasmic binding protein-like II"/>
    <property type="match status" value="1"/>
</dbReference>
<keyword evidence="3" id="KW-0238">DNA-binding</keyword>
<accession>A0A221W892</accession>
<dbReference type="FunFam" id="1.10.10.10:FF:000001">
    <property type="entry name" value="LysR family transcriptional regulator"/>
    <property type="match status" value="1"/>
</dbReference>
<sequence length="323" mass="35015">MDLETRHLKLLQIVAEEGSFRRAAQRLGASQPALSRQISRLERSLGASLLDRAASGVRLTRAGQLVVEASRKVHSEMGSLLTSLGALIGRGAQPLRLVASLNPSVTVARLMADGHQLEILRHSDADALDLLDRGRADLALVIEDPTSRFQPKGGLGMATITRTPLWLCARHGRPESAADSVAVAGLRNAPWILPEAGSMRSIVENICLAAGYLPDPILVGDDDVMLSGLAAGVGIALRGPLFGLAADLDFATRPLQDEVVEHKICVWRRDRVPESLVETVVDALQQQHLTLARRHPEYRDWLERHPEAVPEYSARVPAQAAAR</sequence>
<dbReference type="Pfam" id="PF00126">
    <property type="entry name" value="HTH_1"/>
    <property type="match status" value="1"/>
</dbReference>
<dbReference type="InterPro" id="IPR036390">
    <property type="entry name" value="WH_DNA-bd_sf"/>
</dbReference>
<dbReference type="GO" id="GO:0003700">
    <property type="term" value="F:DNA-binding transcription factor activity"/>
    <property type="evidence" value="ECO:0007669"/>
    <property type="project" value="InterPro"/>
</dbReference>
<dbReference type="SUPFAM" id="SSF46785">
    <property type="entry name" value="Winged helix' DNA-binding domain"/>
    <property type="match status" value="1"/>
</dbReference>
<dbReference type="CDD" id="cd05466">
    <property type="entry name" value="PBP2_LTTR_substrate"/>
    <property type="match status" value="1"/>
</dbReference>
<dbReference type="PANTHER" id="PTHR30346">
    <property type="entry name" value="TRANSCRIPTIONAL DUAL REGULATOR HCAR-RELATED"/>
    <property type="match status" value="1"/>
</dbReference>
<evidence type="ECO:0000259" key="5">
    <source>
        <dbReference type="PROSITE" id="PS50931"/>
    </source>
</evidence>
<dbReference type="PANTHER" id="PTHR30346:SF28">
    <property type="entry name" value="HTH-TYPE TRANSCRIPTIONAL REGULATOR CYNR"/>
    <property type="match status" value="1"/>
</dbReference>
<dbReference type="Proteomes" id="UP000204221">
    <property type="component" value="Chromosome"/>
</dbReference>
<keyword evidence="7" id="KW-1185">Reference proteome</keyword>
<proteinExistence type="inferred from homology"/>
<dbReference type="PRINTS" id="PR00039">
    <property type="entry name" value="HTHLYSR"/>
</dbReference>
<evidence type="ECO:0000256" key="3">
    <source>
        <dbReference type="ARBA" id="ARBA00023125"/>
    </source>
</evidence>
<gene>
    <name evidence="6" type="primary">cynR2</name>
    <name evidence="6" type="ORF">AHOG_20660</name>
</gene>
<dbReference type="Gene3D" id="3.40.190.290">
    <property type="match status" value="1"/>
</dbReference>
<dbReference type="Pfam" id="PF03466">
    <property type="entry name" value="LysR_substrate"/>
    <property type="match status" value="1"/>
</dbReference>
<dbReference type="InterPro" id="IPR000847">
    <property type="entry name" value="LysR_HTH_N"/>
</dbReference>
<dbReference type="AlphaFoldDB" id="A0A221W892"/>
<name>A0A221W892_9PSEU</name>
<dbReference type="GO" id="GO:0003677">
    <property type="term" value="F:DNA binding"/>
    <property type="evidence" value="ECO:0007669"/>
    <property type="project" value="UniProtKB-KW"/>
</dbReference>
<dbReference type="GO" id="GO:0032993">
    <property type="term" value="C:protein-DNA complex"/>
    <property type="evidence" value="ECO:0007669"/>
    <property type="project" value="TreeGrafter"/>
</dbReference>